<evidence type="ECO:0000259" key="2">
    <source>
        <dbReference type="Pfam" id="PF21294"/>
    </source>
</evidence>
<dbReference type="PANTHER" id="PTHR40124:SF1">
    <property type="entry name" value="DISAGGREGATASE RELATED REPEAT PROTEIN"/>
    <property type="match status" value="1"/>
</dbReference>
<keyword evidence="4" id="KW-1185">Reference proteome</keyword>
<keyword evidence="1" id="KW-0732">Signal</keyword>
<evidence type="ECO:0000313" key="3">
    <source>
        <dbReference type="EMBL" id="TCD71233.1"/>
    </source>
</evidence>
<comment type="caution">
    <text evidence="3">The sequence shown here is derived from an EMBL/GenBank/DDBJ whole genome shotgun (WGS) entry which is preliminary data.</text>
</comment>
<gene>
    <name evidence="3" type="ORF">EIP91_011711</name>
</gene>
<dbReference type="InterPro" id="IPR048958">
    <property type="entry name" value="Polysacc_lyase_14"/>
</dbReference>
<feature type="chain" id="PRO_5020367201" description="Polysaccharide lyase 14 domain-containing protein" evidence="1">
    <location>
        <begin position="20"/>
        <end position="348"/>
    </location>
</feature>
<dbReference type="Proteomes" id="UP000292702">
    <property type="component" value="Unassembled WGS sequence"/>
</dbReference>
<dbReference type="AlphaFoldDB" id="A0A4R0RUK4"/>
<dbReference type="PANTHER" id="PTHR40124">
    <property type="match status" value="1"/>
</dbReference>
<dbReference type="OrthoDB" id="2395160at2759"/>
<feature type="signal peptide" evidence="1">
    <location>
        <begin position="1"/>
        <end position="19"/>
    </location>
</feature>
<proteinExistence type="predicted"/>
<reference evidence="3 4" key="1">
    <citation type="submission" date="2018-11" db="EMBL/GenBank/DDBJ databases">
        <title>Genome assembly of Steccherinum ochraceum LE-BIN_3174, the white-rot fungus of the Steccherinaceae family (The Residual Polyporoid clade, Polyporales, Basidiomycota).</title>
        <authorList>
            <person name="Fedorova T.V."/>
            <person name="Glazunova O.A."/>
            <person name="Landesman E.O."/>
            <person name="Moiseenko K.V."/>
            <person name="Psurtseva N.V."/>
            <person name="Savinova O.S."/>
            <person name="Shakhova N.V."/>
            <person name="Tyazhelova T.V."/>
            <person name="Vasina D.V."/>
        </authorList>
    </citation>
    <scope>NUCLEOTIDE SEQUENCE [LARGE SCALE GENOMIC DNA]</scope>
    <source>
        <strain evidence="3 4">LE-BIN_3174</strain>
    </source>
</reference>
<sequence length="348" mass="36512">MSKSFLAYSLICAPLLVLAQLAAPSDIASQNSLTTSTSLPFPTATASSSDAQTFITSGWSLSKGRIQNGGDHLEFVQDPFPDAAAPGTTTAPSGPVLQVTYPSGSFGSTDSGAQFYTLWNTTDGSQFNSMLVSYEVAVDSSFPFVKGGKLPGLRGGPEPDGCSGGNAANGTNCFSSRVMWRTSGQGEVYGYFPNDESSSICSQNQVICNSDGFGTSLDRGSFQFTPAQWGRVTMLVRLNSPVNSVNGQVELYFNNVLAANFSDIEYRSSSVINVGGFYFSTFFGGNDASWAPNDTTHAYFRNIQLWGSSTASNLTAASPARLGAESSPAQWLFGLAVAVAGALIGGVM</sequence>
<name>A0A4R0RUK4_9APHY</name>
<dbReference type="STRING" id="92696.A0A4R0RUK4"/>
<feature type="domain" description="Polysaccharide lyase 14" evidence="2">
    <location>
        <begin position="92"/>
        <end position="303"/>
    </location>
</feature>
<dbReference type="Gene3D" id="2.60.120.200">
    <property type="match status" value="1"/>
</dbReference>
<dbReference type="Pfam" id="PF21294">
    <property type="entry name" value="Polysacc_lyase_14"/>
    <property type="match status" value="1"/>
</dbReference>
<protein>
    <recommendedName>
        <fullName evidence="2">Polysaccharide lyase 14 domain-containing protein</fullName>
    </recommendedName>
</protein>
<accession>A0A4R0RUK4</accession>
<dbReference type="EMBL" id="RWJN01000008">
    <property type="protein sequence ID" value="TCD71233.1"/>
    <property type="molecule type" value="Genomic_DNA"/>
</dbReference>
<evidence type="ECO:0000313" key="4">
    <source>
        <dbReference type="Proteomes" id="UP000292702"/>
    </source>
</evidence>
<organism evidence="3 4">
    <name type="scientific">Steccherinum ochraceum</name>
    <dbReference type="NCBI Taxonomy" id="92696"/>
    <lineage>
        <taxon>Eukaryota</taxon>
        <taxon>Fungi</taxon>
        <taxon>Dikarya</taxon>
        <taxon>Basidiomycota</taxon>
        <taxon>Agaricomycotina</taxon>
        <taxon>Agaricomycetes</taxon>
        <taxon>Polyporales</taxon>
        <taxon>Steccherinaceae</taxon>
        <taxon>Steccherinum</taxon>
    </lineage>
</organism>
<evidence type="ECO:0000256" key="1">
    <source>
        <dbReference type="SAM" id="SignalP"/>
    </source>
</evidence>